<organism evidence="3 4">
    <name type="scientific">Byssothecium circinans</name>
    <dbReference type="NCBI Taxonomy" id="147558"/>
    <lineage>
        <taxon>Eukaryota</taxon>
        <taxon>Fungi</taxon>
        <taxon>Dikarya</taxon>
        <taxon>Ascomycota</taxon>
        <taxon>Pezizomycotina</taxon>
        <taxon>Dothideomycetes</taxon>
        <taxon>Pleosporomycetidae</taxon>
        <taxon>Pleosporales</taxon>
        <taxon>Massarineae</taxon>
        <taxon>Massarinaceae</taxon>
        <taxon>Byssothecium</taxon>
    </lineage>
</organism>
<keyword evidence="1" id="KW-0175">Coiled coil</keyword>
<accession>A0A6A5TCW9</accession>
<evidence type="ECO:0000313" key="4">
    <source>
        <dbReference type="Proteomes" id="UP000800035"/>
    </source>
</evidence>
<name>A0A6A5TCW9_9PLEO</name>
<dbReference type="Proteomes" id="UP000800035">
    <property type="component" value="Unassembled WGS sequence"/>
</dbReference>
<feature type="region of interest" description="Disordered" evidence="2">
    <location>
        <begin position="158"/>
        <end position="184"/>
    </location>
</feature>
<evidence type="ECO:0000313" key="3">
    <source>
        <dbReference type="EMBL" id="KAF1950044.1"/>
    </source>
</evidence>
<reference evidence="3" key="1">
    <citation type="journal article" date="2020" name="Stud. Mycol.">
        <title>101 Dothideomycetes genomes: a test case for predicting lifestyles and emergence of pathogens.</title>
        <authorList>
            <person name="Haridas S."/>
            <person name="Albert R."/>
            <person name="Binder M."/>
            <person name="Bloem J."/>
            <person name="Labutti K."/>
            <person name="Salamov A."/>
            <person name="Andreopoulos B."/>
            <person name="Baker S."/>
            <person name="Barry K."/>
            <person name="Bills G."/>
            <person name="Bluhm B."/>
            <person name="Cannon C."/>
            <person name="Castanera R."/>
            <person name="Culley D."/>
            <person name="Daum C."/>
            <person name="Ezra D."/>
            <person name="Gonzalez J."/>
            <person name="Henrissat B."/>
            <person name="Kuo A."/>
            <person name="Liang C."/>
            <person name="Lipzen A."/>
            <person name="Lutzoni F."/>
            <person name="Magnuson J."/>
            <person name="Mondo S."/>
            <person name="Nolan M."/>
            <person name="Ohm R."/>
            <person name="Pangilinan J."/>
            <person name="Park H.-J."/>
            <person name="Ramirez L."/>
            <person name="Alfaro M."/>
            <person name="Sun H."/>
            <person name="Tritt A."/>
            <person name="Yoshinaga Y."/>
            <person name="Zwiers L.-H."/>
            <person name="Turgeon B."/>
            <person name="Goodwin S."/>
            <person name="Spatafora J."/>
            <person name="Crous P."/>
            <person name="Grigoriev I."/>
        </authorList>
    </citation>
    <scope>NUCLEOTIDE SEQUENCE</scope>
    <source>
        <strain evidence="3">CBS 675.92</strain>
    </source>
</reference>
<sequence>MSDADRIRELEEQNKKLLNIILQLEKRLAYGAGGDEDDDDDRSDGVWAAEECQNKIEQLEGMLQVECAVNSEHRAVNEKLKRQMARITEERDAALSQVALMQQGQNRQGQQTRSNNQLFAPGAFAPGSANISIFAADSASAFAAASAVQTFPAGTSHQNALSASAPPQMDLPIRSHRSEPKKPRYCQRCPREKYGIHCHRKSCDYVHSDQTKLYRQDIPKLPRHAGYDDLEAKISRRRK</sequence>
<dbReference type="EMBL" id="ML977029">
    <property type="protein sequence ID" value="KAF1950044.1"/>
    <property type="molecule type" value="Genomic_DNA"/>
</dbReference>
<dbReference type="AlphaFoldDB" id="A0A6A5TCW9"/>
<evidence type="ECO:0000256" key="1">
    <source>
        <dbReference type="SAM" id="Coils"/>
    </source>
</evidence>
<keyword evidence="4" id="KW-1185">Reference proteome</keyword>
<gene>
    <name evidence="3" type="ORF">CC80DRAFT_247978</name>
</gene>
<protein>
    <submittedName>
        <fullName evidence="3">Uncharacterized protein</fullName>
    </submittedName>
</protein>
<evidence type="ECO:0000256" key="2">
    <source>
        <dbReference type="SAM" id="MobiDB-lite"/>
    </source>
</evidence>
<feature type="coiled-coil region" evidence="1">
    <location>
        <begin position="70"/>
        <end position="97"/>
    </location>
</feature>
<proteinExistence type="predicted"/>